<sequence length="53" mass="6192">MVETFLDFALGRFGRSISQFYIEHQLFFNSTVVIVSLSMLFKPSFLTKKNNNQ</sequence>
<gene>
    <name evidence="1" type="ORF">SAMN04488134_10774</name>
</gene>
<keyword evidence="2" id="KW-1185">Reference proteome</keyword>
<evidence type="ECO:0000313" key="1">
    <source>
        <dbReference type="EMBL" id="SEO41279.1"/>
    </source>
</evidence>
<dbReference type="AlphaFoldDB" id="A0A1H8PH04"/>
<accession>A0A1H8PH04</accession>
<name>A0A1H8PH04_9BACI</name>
<evidence type="ECO:0000313" key="2">
    <source>
        <dbReference type="Proteomes" id="UP000199300"/>
    </source>
</evidence>
<proteinExistence type="predicted"/>
<dbReference type="STRING" id="872970.SAMN04488134_10774"/>
<dbReference type="Proteomes" id="UP000199300">
    <property type="component" value="Unassembled WGS sequence"/>
</dbReference>
<organism evidence="1 2">
    <name type="scientific">Amphibacillus marinus</name>
    <dbReference type="NCBI Taxonomy" id="872970"/>
    <lineage>
        <taxon>Bacteria</taxon>
        <taxon>Bacillati</taxon>
        <taxon>Bacillota</taxon>
        <taxon>Bacilli</taxon>
        <taxon>Bacillales</taxon>
        <taxon>Bacillaceae</taxon>
        <taxon>Amphibacillus</taxon>
    </lineage>
</organism>
<dbReference type="EMBL" id="FODJ01000007">
    <property type="protein sequence ID" value="SEO41279.1"/>
    <property type="molecule type" value="Genomic_DNA"/>
</dbReference>
<reference evidence="1 2" key="1">
    <citation type="submission" date="2016-10" db="EMBL/GenBank/DDBJ databases">
        <authorList>
            <person name="de Groot N.N."/>
        </authorList>
    </citation>
    <scope>NUCLEOTIDE SEQUENCE [LARGE SCALE GENOMIC DNA]</scope>
    <source>
        <strain evidence="1 2">CGMCC 1.10434</strain>
    </source>
</reference>
<protein>
    <submittedName>
        <fullName evidence="1">Uncharacterized protein</fullName>
    </submittedName>
</protein>
<dbReference type="RefSeq" id="WP_177178275.1">
    <property type="nucleotide sequence ID" value="NZ_FODJ01000007.1"/>
</dbReference>